<dbReference type="Proteomes" id="UP001373714">
    <property type="component" value="Unassembled WGS sequence"/>
</dbReference>
<protein>
    <submittedName>
        <fullName evidence="2">Uncharacterized protein</fullName>
    </submittedName>
</protein>
<dbReference type="EMBL" id="JAVHNS010000012">
    <property type="protein sequence ID" value="KAK6338402.1"/>
    <property type="molecule type" value="Genomic_DNA"/>
</dbReference>
<feature type="region of interest" description="Disordered" evidence="1">
    <location>
        <begin position="1"/>
        <end position="41"/>
    </location>
</feature>
<evidence type="ECO:0000256" key="1">
    <source>
        <dbReference type="SAM" id="MobiDB-lite"/>
    </source>
</evidence>
<keyword evidence="3" id="KW-1185">Reference proteome</keyword>
<comment type="caution">
    <text evidence="2">The sequence shown here is derived from an EMBL/GenBank/DDBJ whole genome shotgun (WGS) entry which is preliminary data.</text>
</comment>
<sequence>MAAEPNKSSHANTGTSSCLASFSPPTTPRKPQPPKLHSPSRLRFVMNADTPIDMFSPPQEPPMTPIITRKPLLNSPSPLQYPLYNYNGPYFARVRRFQSRVKGVYEKIHEEWIKKALLKQEKGLKWDPKTGEPLFKVPD</sequence>
<feature type="compositionally biased region" description="Pro residues" evidence="1">
    <location>
        <begin position="25"/>
        <end position="36"/>
    </location>
</feature>
<organism evidence="2 3">
    <name type="scientific">Orbilia blumenaviensis</name>
    <dbReference type="NCBI Taxonomy" id="1796055"/>
    <lineage>
        <taxon>Eukaryota</taxon>
        <taxon>Fungi</taxon>
        <taxon>Dikarya</taxon>
        <taxon>Ascomycota</taxon>
        <taxon>Pezizomycotina</taxon>
        <taxon>Orbiliomycetes</taxon>
        <taxon>Orbiliales</taxon>
        <taxon>Orbiliaceae</taxon>
        <taxon>Orbilia</taxon>
    </lineage>
</organism>
<evidence type="ECO:0000313" key="3">
    <source>
        <dbReference type="Proteomes" id="UP001373714"/>
    </source>
</evidence>
<dbReference type="PROSITE" id="PS51257">
    <property type="entry name" value="PROKAR_LIPOPROTEIN"/>
    <property type="match status" value="1"/>
</dbReference>
<reference evidence="2 3" key="1">
    <citation type="submission" date="2019-10" db="EMBL/GenBank/DDBJ databases">
        <authorList>
            <person name="Palmer J.M."/>
        </authorList>
    </citation>
    <scope>NUCLEOTIDE SEQUENCE [LARGE SCALE GENOMIC DNA]</scope>
    <source>
        <strain evidence="2 3">TWF730</strain>
    </source>
</reference>
<dbReference type="AlphaFoldDB" id="A0AAV9UBM0"/>
<evidence type="ECO:0000313" key="2">
    <source>
        <dbReference type="EMBL" id="KAK6338402.1"/>
    </source>
</evidence>
<feature type="compositionally biased region" description="Polar residues" evidence="1">
    <location>
        <begin position="1"/>
        <end position="20"/>
    </location>
</feature>
<gene>
    <name evidence="2" type="ORF">TWF730_002464</name>
</gene>
<proteinExistence type="predicted"/>
<name>A0AAV9UBM0_9PEZI</name>
<accession>A0AAV9UBM0</accession>